<feature type="transmembrane region" description="Helical" evidence="6">
    <location>
        <begin position="143"/>
        <end position="161"/>
    </location>
</feature>
<feature type="transmembrane region" description="Helical" evidence="6">
    <location>
        <begin position="105"/>
        <end position="131"/>
    </location>
</feature>
<keyword evidence="4 6" id="KW-1133">Transmembrane helix</keyword>
<evidence type="ECO:0000256" key="1">
    <source>
        <dbReference type="ARBA" id="ARBA00004651"/>
    </source>
</evidence>
<dbReference type="Gene3D" id="1.20.1250.20">
    <property type="entry name" value="MFS general substrate transporter like domains"/>
    <property type="match status" value="2"/>
</dbReference>
<feature type="transmembrane region" description="Helical" evidence="6">
    <location>
        <begin position="78"/>
        <end position="99"/>
    </location>
</feature>
<evidence type="ECO:0000256" key="6">
    <source>
        <dbReference type="SAM" id="Phobius"/>
    </source>
</evidence>
<dbReference type="Proteomes" id="UP000008922">
    <property type="component" value="Chromosome"/>
</dbReference>
<dbReference type="InterPro" id="IPR036259">
    <property type="entry name" value="MFS_trans_sf"/>
</dbReference>
<dbReference type="RefSeq" id="WP_013559253.1">
    <property type="nucleotide sequence ID" value="NC_014960.1"/>
</dbReference>
<dbReference type="PANTHER" id="PTHR16172:SF41">
    <property type="entry name" value="MAJOR FACILITATOR SUPERFAMILY DOMAIN-CONTAINING PROTEIN 6-LIKE"/>
    <property type="match status" value="1"/>
</dbReference>
<feature type="transmembrane region" description="Helical" evidence="6">
    <location>
        <begin position="362"/>
        <end position="381"/>
    </location>
</feature>
<protein>
    <submittedName>
        <fullName evidence="8">Major facilitator superfamily transporter</fullName>
    </submittedName>
</protein>
<dbReference type="PROSITE" id="PS50850">
    <property type="entry name" value="MFS"/>
    <property type="match status" value="1"/>
</dbReference>
<name>E8N2Q5_ANATU</name>
<feature type="transmembrane region" description="Helical" evidence="6">
    <location>
        <begin position="243"/>
        <end position="263"/>
    </location>
</feature>
<feature type="transmembrane region" description="Helical" evidence="6">
    <location>
        <begin position="167"/>
        <end position="188"/>
    </location>
</feature>
<evidence type="ECO:0000313" key="8">
    <source>
        <dbReference type="EMBL" id="BAJ62861.1"/>
    </source>
</evidence>
<feature type="transmembrane region" description="Helical" evidence="6">
    <location>
        <begin position="275"/>
        <end position="293"/>
    </location>
</feature>
<organism evidence="8 9">
    <name type="scientific">Anaerolinea thermophila (strain DSM 14523 / JCM 11388 / NBRC 100420 / UNI-1)</name>
    <dbReference type="NCBI Taxonomy" id="926569"/>
    <lineage>
        <taxon>Bacteria</taxon>
        <taxon>Bacillati</taxon>
        <taxon>Chloroflexota</taxon>
        <taxon>Anaerolineae</taxon>
        <taxon>Anaerolineales</taxon>
        <taxon>Anaerolineaceae</taxon>
        <taxon>Anaerolinea</taxon>
    </lineage>
</organism>
<evidence type="ECO:0000256" key="2">
    <source>
        <dbReference type="ARBA" id="ARBA00005241"/>
    </source>
</evidence>
<dbReference type="InParanoid" id="E8N2Q5"/>
<evidence type="ECO:0000256" key="5">
    <source>
        <dbReference type="ARBA" id="ARBA00023136"/>
    </source>
</evidence>
<dbReference type="EMBL" id="AP012029">
    <property type="protein sequence ID" value="BAJ62861.1"/>
    <property type="molecule type" value="Genomic_DNA"/>
</dbReference>
<dbReference type="InterPro" id="IPR001958">
    <property type="entry name" value="Tet-R_TetA/multi-R_MdtG-like"/>
</dbReference>
<feature type="domain" description="Major facilitator superfamily (MFS) profile" evidence="7">
    <location>
        <begin position="14"/>
        <end position="387"/>
    </location>
</feature>
<dbReference type="Pfam" id="PF12832">
    <property type="entry name" value="MFS_1_like"/>
    <property type="match status" value="1"/>
</dbReference>
<dbReference type="InterPro" id="IPR024989">
    <property type="entry name" value="MFS_assoc_dom"/>
</dbReference>
<feature type="transmembrane region" description="Helical" evidence="6">
    <location>
        <begin position="209"/>
        <end position="231"/>
    </location>
</feature>
<dbReference type="AlphaFoldDB" id="E8N2Q5"/>
<evidence type="ECO:0000313" key="9">
    <source>
        <dbReference type="Proteomes" id="UP000008922"/>
    </source>
</evidence>
<dbReference type="InterPro" id="IPR051717">
    <property type="entry name" value="MFS_MFSD6"/>
</dbReference>
<proteinExistence type="inferred from homology"/>
<feature type="transmembrane region" description="Helical" evidence="6">
    <location>
        <begin position="52"/>
        <end position="71"/>
    </location>
</feature>
<sequence length="390" mass="42604">MDTFNAATHPNQKPLQTLWMLFFLLYASIGVSFTFINVYYASIGLTGTQIGLLSTIGALTSMVGAALWGFLSDRTGQARWIMAIGGFLAGGLFFLTPLMRTFTALVILTIGIGIFASSAFTLIDALTLTLLGEHRGQYGRYRLGGSLGYILTASLGGFIYQRLGLALIFPVYLFIMILFGIISLRLPVIHLPSSSQQKASLKGMVTQPAWLLFMFCVFLVWTASAGFLNFLGVTIQDMGGASSLIGLAGTIAAITEIPFMYYSGWFLQRLGVTRMLWISMAFYTLRLGLYSIMPSPYWVLGINMMNGPTYVFFWNSAISYAFQLAPAEYKATAQGFFIAVTNLSAMVGALLSGWLYDTSGPAGMFRVLGLFCLAAFTLFAFNRSPRTATV</sequence>
<dbReference type="OrthoDB" id="156600at2"/>
<dbReference type="FunCoup" id="E8N2Q5">
    <property type="interactions" value="31"/>
</dbReference>
<evidence type="ECO:0000256" key="4">
    <source>
        <dbReference type="ARBA" id="ARBA00022989"/>
    </source>
</evidence>
<reference evidence="8 9" key="1">
    <citation type="submission" date="2010-12" db="EMBL/GenBank/DDBJ databases">
        <title>Whole genome sequence of Anaerolinea thermophila UNI-1.</title>
        <authorList>
            <person name="Narita-Yamada S."/>
            <person name="Kishi E."/>
            <person name="Watanabe Y."/>
            <person name="Takasaki K."/>
            <person name="Ankai A."/>
            <person name="Oguchi A."/>
            <person name="Fukui S."/>
            <person name="Takahashi M."/>
            <person name="Yashiro I."/>
            <person name="Hosoyama A."/>
            <person name="Sekiguchi Y."/>
            <person name="Hanada S."/>
            <person name="Fujita N."/>
        </authorList>
    </citation>
    <scope>NUCLEOTIDE SEQUENCE [LARGE SCALE GENOMIC DNA]</scope>
    <source>
        <strain evidence="9">DSM 14523 / JCM 11388 / NBRC 100420 / UNI-1</strain>
    </source>
</reference>
<keyword evidence="3 6" id="KW-0812">Transmembrane</keyword>
<dbReference type="PANTHER" id="PTHR16172">
    <property type="entry name" value="MAJOR FACILITATOR SUPERFAMILY DOMAIN-CONTAINING PROTEIN 6-LIKE"/>
    <property type="match status" value="1"/>
</dbReference>
<evidence type="ECO:0000256" key="3">
    <source>
        <dbReference type="ARBA" id="ARBA00022692"/>
    </source>
</evidence>
<keyword evidence="9" id="KW-1185">Reference proteome</keyword>
<dbReference type="SUPFAM" id="SSF103473">
    <property type="entry name" value="MFS general substrate transporter"/>
    <property type="match status" value="1"/>
</dbReference>
<dbReference type="GO" id="GO:0022857">
    <property type="term" value="F:transmembrane transporter activity"/>
    <property type="evidence" value="ECO:0007669"/>
    <property type="project" value="InterPro"/>
</dbReference>
<dbReference type="PRINTS" id="PR01035">
    <property type="entry name" value="TCRTETA"/>
</dbReference>
<dbReference type="eggNOG" id="COG2814">
    <property type="taxonomic scope" value="Bacteria"/>
</dbReference>
<dbReference type="GO" id="GO:0005886">
    <property type="term" value="C:plasma membrane"/>
    <property type="evidence" value="ECO:0007669"/>
    <property type="project" value="UniProtKB-SubCell"/>
</dbReference>
<accession>E8N2Q5</accession>
<feature type="transmembrane region" description="Helical" evidence="6">
    <location>
        <begin position="18"/>
        <end position="40"/>
    </location>
</feature>
<comment type="subcellular location">
    <subcellularLocation>
        <location evidence="1">Cell membrane</location>
        <topology evidence="1">Multi-pass membrane protein</topology>
    </subcellularLocation>
</comment>
<gene>
    <name evidence="8" type="ordered locus">ANT_08270</name>
</gene>
<feature type="transmembrane region" description="Helical" evidence="6">
    <location>
        <begin position="305"/>
        <end position="324"/>
    </location>
</feature>
<dbReference type="InterPro" id="IPR020846">
    <property type="entry name" value="MFS_dom"/>
</dbReference>
<dbReference type="HOGENOM" id="CLU_013133_6_1_0"/>
<dbReference type="KEGG" id="atm:ANT_08270"/>
<keyword evidence="5 6" id="KW-0472">Membrane</keyword>
<feature type="transmembrane region" description="Helical" evidence="6">
    <location>
        <begin position="336"/>
        <end position="356"/>
    </location>
</feature>
<evidence type="ECO:0000259" key="7">
    <source>
        <dbReference type="PROSITE" id="PS50850"/>
    </source>
</evidence>
<dbReference type="STRING" id="926569.ANT_08270"/>
<comment type="similarity">
    <text evidence="2">Belongs to the major facilitator superfamily. MFSD6 family.</text>
</comment>